<feature type="domain" description="Plastocyanin-like" evidence="1">
    <location>
        <begin position="4"/>
        <end position="59"/>
    </location>
</feature>
<evidence type="ECO:0000313" key="2">
    <source>
        <dbReference type="EMBL" id="SFQ27528.1"/>
    </source>
</evidence>
<gene>
    <name evidence="2" type="ORF">SAMN04488047_1921</name>
</gene>
<reference evidence="2 3" key="1">
    <citation type="submission" date="2016-10" db="EMBL/GenBank/DDBJ databases">
        <authorList>
            <person name="de Groot N.N."/>
        </authorList>
    </citation>
    <scope>NUCLEOTIDE SEQUENCE [LARGE SCALE GENOMIC DNA]</scope>
    <source>
        <strain evidence="2 3">DSM 19547</strain>
    </source>
</reference>
<dbReference type="Gene3D" id="2.60.40.420">
    <property type="entry name" value="Cupredoxins - blue copper proteins"/>
    <property type="match status" value="1"/>
</dbReference>
<dbReference type="AlphaFoldDB" id="A0A1I5X6G0"/>
<dbReference type="STRING" id="441119.SAMN04488047_1921"/>
<dbReference type="InterPro" id="IPR001117">
    <property type="entry name" value="Cu-oxidase_2nd"/>
</dbReference>
<evidence type="ECO:0000313" key="3">
    <source>
        <dbReference type="Proteomes" id="UP000199356"/>
    </source>
</evidence>
<dbReference type="Proteomes" id="UP000199356">
    <property type="component" value="Unassembled WGS sequence"/>
</dbReference>
<organism evidence="2 3">
    <name type="scientific">Tranquillimonas alkanivorans</name>
    <dbReference type="NCBI Taxonomy" id="441119"/>
    <lineage>
        <taxon>Bacteria</taxon>
        <taxon>Pseudomonadati</taxon>
        <taxon>Pseudomonadota</taxon>
        <taxon>Alphaproteobacteria</taxon>
        <taxon>Rhodobacterales</taxon>
        <taxon>Roseobacteraceae</taxon>
        <taxon>Tranquillimonas</taxon>
    </lineage>
</organism>
<dbReference type="Pfam" id="PF00394">
    <property type="entry name" value="Cu-oxidase"/>
    <property type="match status" value="1"/>
</dbReference>
<keyword evidence="3" id="KW-1185">Reference proteome</keyword>
<protein>
    <submittedName>
        <fullName evidence="2">Multicopper oxidase</fullName>
    </submittedName>
</protein>
<name>A0A1I5X6G0_9RHOB</name>
<proteinExistence type="predicted"/>
<accession>A0A1I5X6G0</accession>
<sequence length="76" mass="8366">GKFANPPQRDLETWFIRGGSAGAAMYEFLQPGLYAYVNHNLIEAVNLGATAHVKVEGQWNNDLMEQVEAPQPIPAL</sequence>
<feature type="non-terminal residue" evidence="2">
    <location>
        <position position="1"/>
    </location>
</feature>
<dbReference type="EMBL" id="FOXA01000092">
    <property type="protein sequence ID" value="SFQ27528.1"/>
    <property type="molecule type" value="Genomic_DNA"/>
</dbReference>
<evidence type="ECO:0000259" key="1">
    <source>
        <dbReference type="Pfam" id="PF00394"/>
    </source>
</evidence>
<dbReference type="SUPFAM" id="SSF49503">
    <property type="entry name" value="Cupredoxins"/>
    <property type="match status" value="1"/>
</dbReference>
<dbReference type="InterPro" id="IPR008972">
    <property type="entry name" value="Cupredoxin"/>
</dbReference>